<accession>Q1WLG1</accession>
<dbReference type="InterPro" id="IPR002560">
    <property type="entry name" value="Transposase_DDE"/>
</dbReference>
<feature type="domain" description="Transposase IS204/IS1001/IS1096/IS1165 zinc-finger" evidence="2">
    <location>
        <begin position="44"/>
        <end position="86"/>
    </location>
</feature>
<dbReference type="PANTHER" id="PTHR33498">
    <property type="entry name" value="TRANSPOSASE FOR INSERTION SEQUENCE ELEMENT IS1557"/>
    <property type="match status" value="1"/>
</dbReference>
<evidence type="ECO:0000313" key="4">
    <source>
        <dbReference type="Proteomes" id="UP000009045"/>
    </source>
</evidence>
<evidence type="ECO:0000259" key="2">
    <source>
        <dbReference type="Pfam" id="PF14690"/>
    </source>
</evidence>
<geneLocation type="plasmid" evidence="3 4">
    <name>pSmeSM11a</name>
</geneLocation>
<dbReference type="Proteomes" id="UP000009045">
    <property type="component" value="Plasmid pSmeSM11a"/>
</dbReference>
<evidence type="ECO:0000313" key="3">
    <source>
        <dbReference type="EMBL" id="ABA56039.1"/>
    </source>
</evidence>
<feature type="domain" description="Transposase IS204/IS1001/IS1096/IS1165 DDE" evidence="1">
    <location>
        <begin position="441"/>
        <end position="557"/>
    </location>
</feature>
<proteinExistence type="predicted"/>
<dbReference type="NCBIfam" id="NF033550">
    <property type="entry name" value="transpos_ISL3"/>
    <property type="match status" value="1"/>
</dbReference>
<reference evidence="3 4" key="1">
    <citation type="journal article" date="2006" name="Appl. Environ. Microbiol.">
        <title>Sequence analysis of the 144-kilobase accessory plasmid pSmeSM11a, isolated from a dominant Sinorhizobium meliloti strain identified during a long-term field release experiment.</title>
        <authorList>
            <person name="Stiens M."/>
            <person name="Schneiker S."/>
            <person name="Keller M."/>
            <person name="Kuhn S."/>
            <person name="Puhler A."/>
            <person name="Schluter A."/>
        </authorList>
    </citation>
    <scope>NUCLEOTIDE SEQUENCE [LARGE SCALE GENOMIC DNA]</scope>
    <source>
        <strain evidence="4">SM11</strain>
        <plasmid evidence="3 4">pSmeSM11a</plasmid>
    </source>
</reference>
<dbReference type="PANTHER" id="PTHR33498:SF1">
    <property type="entry name" value="TRANSPOSASE FOR INSERTION SEQUENCE ELEMENT IS1557"/>
    <property type="match status" value="1"/>
</dbReference>
<evidence type="ECO:0000259" key="1">
    <source>
        <dbReference type="Pfam" id="PF01610"/>
    </source>
</evidence>
<protein>
    <submittedName>
        <fullName evidence="3">Transposase</fullName>
    </submittedName>
</protein>
<dbReference type="Pfam" id="PF14690">
    <property type="entry name" value="Zn_ribbon_ISL3"/>
    <property type="match status" value="1"/>
</dbReference>
<dbReference type="Pfam" id="PF01610">
    <property type="entry name" value="DDE_Tnp_ISL3"/>
    <property type="match status" value="2"/>
</dbReference>
<dbReference type="AlphaFoldDB" id="Q1WLG1"/>
<keyword evidence="3" id="KW-0614">Plasmid</keyword>
<sequence>MMPLWAGMQTKTKWSPGPGAKVLGVALTNDDGWIVSAAGPAFGICPDCGLRTRNRHGWSNRSLQDLPVQGKTVTVKLRLSRWRCAHQKCERQTFTDRLPTIASPYARRTRRVSEIVGLLGHSAGGRPGERLMQRLGMPVSDDTILRQLKRDAARAHRDATIRVVGIDDWSWRRSWRYGTMIVDLERRSVVDILEDRSVASVARWLEQHPSVEIVSRDRCGLYAQAAREGAPQARQVADRFHLMQNLRVAIEEQMSLAGRATGRALLPDKSIGSAQIDLIQDDPHVDATHRRRVRHRQSRQAVFDTVHALNEEGLSYSEIARRTGYGRRSIAKWLTFETPPDRQKAALKPTSPLYFEAFLAACWKDGNRCGRHLFHDIKQRGYTGSFSNLERLLASWRRSERSVEGSASSAPIISHQRGRGVVPIRDPETGHVISPVVAAALCMKPRSMLTITQARKVDALKQGAPEFALMRSLGMRFRGIFRSRDPGKLDSWIDDAVKAGLVAVARFARVLHRDLDAVCNAIELPWSNGQAEGQINRLKTIKRAMYGRAGPELLRARMLPLEQNRHTK</sequence>
<reference evidence="4" key="2">
    <citation type="journal article" date="2011" name="J. Biotechnol.">
        <title>The complete genome sequence of the dominant Sinorhizobium meliloti field isolate SM11 extends the S. meliloti pan-genome.</title>
        <authorList>
            <person name="Schneiker-Bekel S."/>
            <person name="Wibberg D."/>
            <person name="Bekel T."/>
            <person name="Blom J."/>
            <person name="Linke B."/>
            <person name="Neuweger H."/>
            <person name="Stiens M."/>
            <person name="Vorholter F.J."/>
            <person name="Weidner S."/>
            <person name="Goesmann A."/>
            <person name="Puhler A."/>
            <person name="Schluter A."/>
        </authorList>
    </citation>
    <scope>NUCLEOTIDE SEQUENCE [LARGE SCALE GENOMIC DNA]</scope>
    <source>
        <strain evidence="4">SM11</strain>
        <plasmid evidence="4">pSmeSM11a</plasmid>
    </source>
</reference>
<dbReference type="InterPro" id="IPR047951">
    <property type="entry name" value="Transpos_ISL3"/>
</dbReference>
<name>Q1WLG1_SINMM</name>
<dbReference type="InterPro" id="IPR029261">
    <property type="entry name" value="Transposase_Znf"/>
</dbReference>
<feature type="domain" description="Transposase IS204/IS1001/IS1096/IS1165 DDE" evidence="1">
    <location>
        <begin position="164"/>
        <end position="253"/>
    </location>
</feature>
<dbReference type="EMBL" id="DQ145546">
    <property type="protein sequence ID" value="ABA56039.1"/>
    <property type="molecule type" value="Genomic_DNA"/>
</dbReference>
<organism evidence="3 4">
    <name type="scientific">Sinorhizobium meliloti (strain SM11)</name>
    <dbReference type="NCBI Taxonomy" id="707241"/>
    <lineage>
        <taxon>Bacteria</taxon>
        <taxon>Pseudomonadati</taxon>
        <taxon>Pseudomonadota</taxon>
        <taxon>Alphaproteobacteria</taxon>
        <taxon>Hyphomicrobiales</taxon>
        <taxon>Rhizobiaceae</taxon>
        <taxon>Sinorhizobium/Ensifer group</taxon>
        <taxon>Sinorhizobium</taxon>
    </lineage>
</organism>